<evidence type="ECO:0000313" key="7">
    <source>
        <dbReference type="Proteomes" id="UP000214975"/>
    </source>
</evidence>
<evidence type="ECO:0000313" key="6">
    <source>
        <dbReference type="EMBL" id="AST56862.1"/>
    </source>
</evidence>
<evidence type="ECO:0000256" key="1">
    <source>
        <dbReference type="ARBA" id="ARBA00004365"/>
    </source>
</evidence>
<comment type="subcellular location">
    <subcellularLocation>
        <location evidence="1">Bacterial flagellum</location>
    </subcellularLocation>
</comment>
<evidence type="ECO:0000256" key="2">
    <source>
        <dbReference type="ARBA" id="ARBA00005709"/>
    </source>
</evidence>
<dbReference type="Gene3D" id="1.20.1330.10">
    <property type="entry name" value="f41 fragment of flagellin, N-terminal domain"/>
    <property type="match status" value="1"/>
</dbReference>
<name>A0A223HWQ6_THETR</name>
<dbReference type="SUPFAM" id="SSF64518">
    <property type="entry name" value="Phase 1 flagellin"/>
    <property type="match status" value="1"/>
</dbReference>
<evidence type="ECO:0000259" key="4">
    <source>
        <dbReference type="Pfam" id="PF00669"/>
    </source>
</evidence>
<reference evidence="6 7" key="1">
    <citation type="submission" date="2016-08" db="EMBL/GenBank/DDBJ databases">
        <title>A novel genetic cassette of butanologenic Thermoanaerobacterium thermosaccharolyticum that directly convert cellulose to butanol.</title>
        <authorList>
            <person name="Li T."/>
            <person name="He J."/>
        </authorList>
    </citation>
    <scope>NUCLEOTIDE SEQUENCE [LARGE SCALE GENOMIC DNA]</scope>
    <source>
        <strain evidence="6 7">TG57</strain>
    </source>
</reference>
<dbReference type="NCBIfam" id="TIGR02550">
    <property type="entry name" value="flagell_flgL"/>
    <property type="match status" value="1"/>
</dbReference>
<proteinExistence type="inferred from homology"/>
<feature type="domain" description="Flagellin N-terminal" evidence="4">
    <location>
        <begin position="4"/>
        <end position="140"/>
    </location>
</feature>
<dbReference type="Pfam" id="PF00700">
    <property type="entry name" value="Flagellin_C"/>
    <property type="match status" value="1"/>
</dbReference>
<sequence length="296" mass="32207">MRVTNNMLVMNFMSDYNSNLERLQKDQNMLFTGKKVSKPSDDPVAVANTLKIKTEMARNDAYTKNTDDARSWLDLTDTALGQIGDLLQNARELAVQGSNGTLTPNNMQSIAAQVDQIKQQLIQVGNTQYNGRYIFAGYKTDTKPFSDSSNGYAGDDGVIQFEVGAGGNRIQVNVTGDKVFDVSGGTSQLLNVMDNLSNALKSGDNQTVSNIIGDIDNQLANVLAIRADVGAKSNRIDLTANRLSSDNYNFTALLSKNQDADIAEVITNLKMDVNVYRASLASGAMIIQPSLVDFLR</sequence>
<accession>A0A223HWQ6</accession>
<comment type="similarity">
    <text evidence="2">Belongs to the bacterial flagellin family.</text>
</comment>
<organism evidence="6 7">
    <name type="scientific">Thermoanaerobacterium thermosaccharolyticum</name>
    <name type="common">Clostridium thermosaccharolyticum</name>
    <dbReference type="NCBI Taxonomy" id="1517"/>
    <lineage>
        <taxon>Bacteria</taxon>
        <taxon>Bacillati</taxon>
        <taxon>Bacillota</taxon>
        <taxon>Clostridia</taxon>
        <taxon>Thermoanaerobacterales</taxon>
        <taxon>Thermoanaerobacteraceae</taxon>
        <taxon>Thermoanaerobacterium</taxon>
    </lineage>
</organism>
<dbReference type="Pfam" id="PF00669">
    <property type="entry name" value="Flagellin_N"/>
    <property type="match status" value="1"/>
</dbReference>
<evidence type="ECO:0000256" key="3">
    <source>
        <dbReference type="ARBA" id="ARBA00023143"/>
    </source>
</evidence>
<keyword evidence="6" id="KW-0969">Cilium</keyword>
<dbReference type="InterPro" id="IPR046358">
    <property type="entry name" value="Flagellin_C"/>
</dbReference>
<keyword evidence="6" id="KW-0282">Flagellum</keyword>
<dbReference type="PANTHER" id="PTHR42792">
    <property type="entry name" value="FLAGELLIN"/>
    <property type="match status" value="1"/>
</dbReference>
<dbReference type="RefSeq" id="WP_094396899.1">
    <property type="nucleotide sequence ID" value="NZ_CP016893.1"/>
</dbReference>
<evidence type="ECO:0000259" key="5">
    <source>
        <dbReference type="Pfam" id="PF00700"/>
    </source>
</evidence>
<feature type="domain" description="Flagellin C-terminal" evidence="5">
    <location>
        <begin position="213"/>
        <end position="272"/>
    </location>
</feature>
<keyword evidence="3" id="KW-0975">Bacterial flagellum</keyword>
<dbReference type="PANTHER" id="PTHR42792:SF1">
    <property type="entry name" value="FLAGELLAR HOOK-ASSOCIATED PROTEIN 3"/>
    <property type="match status" value="1"/>
</dbReference>
<dbReference type="GO" id="GO:0071973">
    <property type="term" value="P:bacterial-type flagellum-dependent cell motility"/>
    <property type="evidence" value="ECO:0007669"/>
    <property type="project" value="InterPro"/>
</dbReference>
<keyword evidence="6" id="KW-0966">Cell projection</keyword>
<protein>
    <submittedName>
        <fullName evidence="6">Flagellar hook-associated protein 3</fullName>
    </submittedName>
</protein>
<gene>
    <name evidence="6" type="ORF">Thert_00699</name>
</gene>
<dbReference type="Proteomes" id="UP000214975">
    <property type="component" value="Chromosome"/>
</dbReference>
<dbReference type="InterPro" id="IPR001492">
    <property type="entry name" value="Flagellin"/>
</dbReference>
<dbReference type="InterPro" id="IPR013384">
    <property type="entry name" value="Flagell_FlgL"/>
</dbReference>
<dbReference type="GO" id="GO:0005198">
    <property type="term" value="F:structural molecule activity"/>
    <property type="evidence" value="ECO:0007669"/>
    <property type="project" value="InterPro"/>
</dbReference>
<dbReference type="InterPro" id="IPR001029">
    <property type="entry name" value="Flagellin_N"/>
</dbReference>
<dbReference type="EMBL" id="CP016893">
    <property type="protein sequence ID" value="AST56862.1"/>
    <property type="molecule type" value="Genomic_DNA"/>
</dbReference>
<dbReference type="AlphaFoldDB" id="A0A223HWQ6"/>
<dbReference type="GO" id="GO:0009424">
    <property type="term" value="C:bacterial-type flagellum hook"/>
    <property type="evidence" value="ECO:0007669"/>
    <property type="project" value="InterPro"/>
</dbReference>